<keyword evidence="2" id="KW-1185">Reference proteome</keyword>
<dbReference type="AlphaFoldDB" id="A0A914CLH8"/>
<organism evidence="2 3">
    <name type="scientific">Acrobeloides nanus</name>
    <dbReference type="NCBI Taxonomy" id="290746"/>
    <lineage>
        <taxon>Eukaryota</taxon>
        <taxon>Metazoa</taxon>
        <taxon>Ecdysozoa</taxon>
        <taxon>Nematoda</taxon>
        <taxon>Chromadorea</taxon>
        <taxon>Rhabditida</taxon>
        <taxon>Tylenchina</taxon>
        <taxon>Cephalobomorpha</taxon>
        <taxon>Cephaloboidea</taxon>
        <taxon>Cephalobidae</taxon>
        <taxon>Acrobeloides</taxon>
    </lineage>
</organism>
<feature type="region of interest" description="Disordered" evidence="1">
    <location>
        <begin position="1"/>
        <end position="31"/>
    </location>
</feature>
<name>A0A914CLH8_9BILA</name>
<evidence type="ECO:0000256" key="1">
    <source>
        <dbReference type="SAM" id="MobiDB-lite"/>
    </source>
</evidence>
<accession>A0A914CLH8</accession>
<proteinExistence type="predicted"/>
<dbReference type="WBParaSite" id="ACRNAN_scaffold12126.g23988.t1">
    <property type="protein sequence ID" value="ACRNAN_scaffold12126.g23988.t1"/>
    <property type="gene ID" value="ACRNAN_scaffold12126.g23988"/>
</dbReference>
<reference evidence="3" key="1">
    <citation type="submission" date="2022-11" db="UniProtKB">
        <authorList>
            <consortium name="WormBaseParasite"/>
        </authorList>
    </citation>
    <scope>IDENTIFICATION</scope>
</reference>
<sequence>MPPMSSQSGNFPPKNGNGGQGGSQQPDIPELRLPTKIGRGAIVQNMGQLQILVNGYSMAFGNETPQKVFKHELKFISTNKKGKERDLSRGPRNDISNILRHEALFNMYQVLLRSYPANFGDTQGDKIYAYAYDCGINFYSRGKILNLKEELKLEVDIACLRDSTRDFLSKNLEKIEAVILATDEIDLKSTSAVSEELANRDRSVVQFLEILSNQLIYNK</sequence>
<evidence type="ECO:0000313" key="2">
    <source>
        <dbReference type="Proteomes" id="UP000887540"/>
    </source>
</evidence>
<evidence type="ECO:0000313" key="3">
    <source>
        <dbReference type="WBParaSite" id="ACRNAN_scaffold12126.g23988.t1"/>
    </source>
</evidence>
<protein>
    <submittedName>
        <fullName evidence="3">Uncharacterized protein</fullName>
    </submittedName>
</protein>
<dbReference type="Proteomes" id="UP000887540">
    <property type="component" value="Unplaced"/>
</dbReference>